<dbReference type="SUPFAM" id="SSF64288">
    <property type="entry name" value="Chorismate lyase-like"/>
    <property type="match status" value="1"/>
</dbReference>
<name>A0A3G1KW05_FORW1</name>
<dbReference type="Proteomes" id="UP000323521">
    <property type="component" value="Chromosome"/>
</dbReference>
<dbReference type="PANTHER" id="PTHR44846">
    <property type="entry name" value="MANNOSYL-D-GLYCERATE TRANSPORT/METABOLISM SYSTEM REPRESSOR MNGR-RELATED"/>
    <property type="match status" value="1"/>
</dbReference>
<evidence type="ECO:0000259" key="4">
    <source>
        <dbReference type="PROSITE" id="PS50949"/>
    </source>
</evidence>
<dbReference type="PRINTS" id="PR00035">
    <property type="entry name" value="HTHGNTR"/>
</dbReference>
<dbReference type="InterPro" id="IPR000524">
    <property type="entry name" value="Tscrpt_reg_HTH_GntR"/>
</dbReference>
<dbReference type="GO" id="GO:0003700">
    <property type="term" value="F:DNA-binding transcription factor activity"/>
    <property type="evidence" value="ECO:0007669"/>
    <property type="project" value="InterPro"/>
</dbReference>
<accession>A0A3G1KW05</accession>
<dbReference type="PANTHER" id="PTHR44846:SF1">
    <property type="entry name" value="MANNOSYL-D-GLYCERATE TRANSPORT_METABOLISM SYSTEM REPRESSOR MNGR-RELATED"/>
    <property type="match status" value="1"/>
</dbReference>
<keyword evidence="6" id="KW-1185">Reference proteome</keyword>
<dbReference type="CDD" id="cd07377">
    <property type="entry name" value="WHTH_GntR"/>
    <property type="match status" value="1"/>
</dbReference>
<evidence type="ECO:0000256" key="2">
    <source>
        <dbReference type="ARBA" id="ARBA00023125"/>
    </source>
</evidence>
<protein>
    <submittedName>
        <fullName evidence="5">Transcriptional regulator</fullName>
    </submittedName>
</protein>
<dbReference type="Pfam" id="PF07702">
    <property type="entry name" value="UTRA"/>
    <property type="match status" value="1"/>
</dbReference>
<organism evidence="5 6">
    <name type="scientific">Formimonas warabiya</name>
    <dbReference type="NCBI Taxonomy" id="1761012"/>
    <lineage>
        <taxon>Bacteria</taxon>
        <taxon>Bacillati</taxon>
        <taxon>Bacillota</taxon>
        <taxon>Clostridia</taxon>
        <taxon>Eubacteriales</taxon>
        <taxon>Peptococcaceae</taxon>
        <taxon>Candidatus Formimonas</taxon>
    </lineage>
</organism>
<dbReference type="InterPro" id="IPR011663">
    <property type="entry name" value="UTRA"/>
</dbReference>
<sequence length="234" mass="27050">MPNEIEIADNLIQLIASGKLKAHDKLPSENEIAEKYQVPRIVARKAYESLEDLGYIYKKQGKGSYVQERLPQIELVLSGDVSFSEKMREKGYNFFSRNIGCKEIAYNRKIYDYLGADQSDRIYRIGRLRFIDQKPIALHLSYVSRSVFEDIDAVGMNITSMFQYYHSKGYREFAPKPSILSVVFPTKSQRKLLECTHLVPLLALESGCADKKTHMVLDYQKIFYRSDCFSYVVP</sequence>
<dbReference type="Pfam" id="PF00392">
    <property type="entry name" value="GntR"/>
    <property type="match status" value="1"/>
</dbReference>
<dbReference type="InterPro" id="IPR028978">
    <property type="entry name" value="Chorismate_lyase_/UTRA_dom_sf"/>
</dbReference>
<dbReference type="InterPro" id="IPR036388">
    <property type="entry name" value="WH-like_DNA-bd_sf"/>
</dbReference>
<feature type="domain" description="HTH gntR-type" evidence="4">
    <location>
        <begin position="1"/>
        <end position="69"/>
    </location>
</feature>
<dbReference type="GO" id="GO:0045892">
    <property type="term" value="P:negative regulation of DNA-templated transcription"/>
    <property type="evidence" value="ECO:0007669"/>
    <property type="project" value="TreeGrafter"/>
</dbReference>
<proteinExistence type="predicted"/>
<dbReference type="InterPro" id="IPR050679">
    <property type="entry name" value="Bact_HTH_transcr_reg"/>
</dbReference>
<dbReference type="GO" id="GO:0003677">
    <property type="term" value="F:DNA binding"/>
    <property type="evidence" value="ECO:0007669"/>
    <property type="project" value="UniProtKB-KW"/>
</dbReference>
<evidence type="ECO:0000256" key="3">
    <source>
        <dbReference type="ARBA" id="ARBA00023163"/>
    </source>
</evidence>
<keyword evidence="2" id="KW-0238">DNA-binding</keyword>
<dbReference type="InterPro" id="IPR036390">
    <property type="entry name" value="WH_DNA-bd_sf"/>
</dbReference>
<gene>
    <name evidence="5" type="ORF">DCMF_19415</name>
</gene>
<dbReference type="RefSeq" id="WP_148135957.1">
    <property type="nucleotide sequence ID" value="NZ_CP017634.1"/>
</dbReference>
<dbReference type="KEGG" id="fwa:DCMF_19415"/>
<dbReference type="SMART" id="SM00345">
    <property type="entry name" value="HTH_GNTR"/>
    <property type="match status" value="1"/>
</dbReference>
<dbReference type="SUPFAM" id="SSF46785">
    <property type="entry name" value="Winged helix' DNA-binding domain"/>
    <property type="match status" value="1"/>
</dbReference>
<dbReference type="Gene3D" id="1.10.10.10">
    <property type="entry name" value="Winged helix-like DNA-binding domain superfamily/Winged helix DNA-binding domain"/>
    <property type="match status" value="1"/>
</dbReference>
<dbReference type="AlphaFoldDB" id="A0A3G1KW05"/>
<evidence type="ECO:0000313" key="5">
    <source>
        <dbReference type="EMBL" id="ATW26632.1"/>
    </source>
</evidence>
<evidence type="ECO:0000256" key="1">
    <source>
        <dbReference type="ARBA" id="ARBA00023015"/>
    </source>
</evidence>
<reference evidence="5 6" key="1">
    <citation type="submission" date="2016-10" db="EMBL/GenBank/DDBJ databases">
        <title>Complete Genome Sequence of Peptococcaceae strain DCMF.</title>
        <authorList>
            <person name="Edwards R.J."/>
            <person name="Holland S.I."/>
            <person name="Deshpande N.P."/>
            <person name="Wong Y.K."/>
            <person name="Ertan H."/>
            <person name="Manefield M."/>
            <person name="Russell T.L."/>
            <person name="Lee M.J."/>
        </authorList>
    </citation>
    <scope>NUCLEOTIDE SEQUENCE [LARGE SCALE GENOMIC DNA]</scope>
    <source>
        <strain evidence="5 6">DCMF</strain>
    </source>
</reference>
<keyword evidence="3" id="KW-0804">Transcription</keyword>
<dbReference type="PROSITE" id="PS50949">
    <property type="entry name" value="HTH_GNTR"/>
    <property type="match status" value="1"/>
</dbReference>
<keyword evidence="1" id="KW-0805">Transcription regulation</keyword>
<dbReference type="OrthoDB" id="9816541at2"/>
<dbReference type="EMBL" id="CP017634">
    <property type="protein sequence ID" value="ATW26632.1"/>
    <property type="molecule type" value="Genomic_DNA"/>
</dbReference>
<dbReference type="SMART" id="SM00866">
    <property type="entry name" value="UTRA"/>
    <property type="match status" value="1"/>
</dbReference>
<evidence type="ECO:0000313" key="6">
    <source>
        <dbReference type="Proteomes" id="UP000323521"/>
    </source>
</evidence>
<dbReference type="Gene3D" id="3.40.1410.10">
    <property type="entry name" value="Chorismate lyase-like"/>
    <property type="match status" value="1"/>
</dbReference>